<dbReference type="AlphaFoldDB" id="A0A8T0GDJ1"/>
<reference evidence="1 2" key="1">
    <citation type="submission" date="2020-06" db="EMBL/GenBank/DDBJ databases">
        <title>WGS assembly of Ceratodon purpureus strain R40.</title>
        <authorList>
            <person name="Carey S.B."/>
            <person name="Jenkins J."/>
            <person name="Shu S."/>
            <person name="Lovell J.T."/>
            <person name="Sreedasyam A."/>
            <person name="Maumus F."/>
            <person name="Tiley G.P."/>
            <person name="Fernandez-Pozo N."/>
            <person name="Barry K."/>
            <person name="Chen C."/>
            <person name="Wang M."/>
            <person name="Lipzen A."/>
            <person name="Daum C."/>
            <person name="Saski C.A."/>
            <person name="Payton A.C."/>
            <person name="Mcbreen J.C."/>
            <person name="Conrad R.E."/>
            <person name="Kollar L.M."/>
            <person name="Olsson S."/>
            <person name="Huttunen S."/>
            <person name="Landis J.B."/>
            <person name="Wickett N.J."/>
            <person name="Johnson M.G."/>
            <person name="Rensing S.A."/>
            <person name="Grimwood J."/>
            <person name="Schmutz J."/>
            <person name="Mcdaniel S.F."/>
        </authorList>
    </citation>
    <scope>NUCLEOTIDE SEQUENCE [LARGE SCALE GENOMIC DNA]</scope>
    <source>
        <strain evidence="1 2">R40</strain>
    </source>
</reference>
<organism evidence="1 2">
    <name type="scientific">Ceratodon purpureus</name>
    <name type="common">Fire moss</name>
    <name type="synonym">Dicranum purpureum</name>
    <dbReference type="NCBI Taxonomy" id="3225"/>
    <lineage>
        <taxon>Eukaryota</taxon>
        <taxon>Viridiplantae</taxon>
        <taxon>Streptophyta</taxon>
        <taxon>Embryophyta</taxon>
        <taxon>Bryophyta</taxon>
        <taxon>Bryophytina</taxon>
        <taxon>Bryopsida</taxon>
        <taxon>Dicranidae</taxon>
        <taxon>Pseudoditrichales</taxon>
        <taxon>Ditrichaceae</taxon>
        <taxon>Ceratodon</taxon>
    </lineage>
</organism>
<name>A0A8T0GDJ1_CERPU</name>
<sequence length="76" mass="8676">MGIQLQNPEDKVLFPEAERCAQRNAETFQVVTKRLILPSLYSDYSPVSGFQSLKKWCLLTFQPESLQMTDDPGNII</sequence>
<dbReference type="EMBL" id="CM026432">
    <property type="protein sequence ID" value="KAG0556159.1"/>
    <property type="molecule type" value="Genomic_DNA"/>
</dbReference>
<evidence type="ECO:0000313" key="1">
    <source>
        <dbReference type="EMBL" id="KAG0556159.1"/>
    </source>
</evidence>
<protein>
    <submittedName>
        <fullName evidence="1">Uncharacterized protein</fullName>
    </submittedName>
</protein>
<evidence type="ECO:0000313" key="2">
    <source>
        <dbReference type="Proteomes" id="UP000822688"/>
    </source>
</evidence>
<comment type="caution">
    <text evidence="1">The sequence shown here is derived from an EMBL/GenBank/DDBJ whole genome shotgun (WGS) entry which is preliminary data.</text>
</comment>
<proteinExistence type="predicted"/>
<gene>
    <name evidence="1" type="ORF">KC19_11G030800</name>
</gene>
<keyword evidence="2" id="KW-1185">Reference proteome</keyword>
<dbReference type="Proteomes" id="UP000822688">
    <property type="component" value="Chromosome 11"/>
</dbReference>
<accession>A0A8T0GDJ1</accession>